<evidence type="ECO:0000313" key="4">
    <source>
        <dbReference type="Proteomes" id="UP000835052"/>
    </source>
</evidence>
<dbReference type="OrthoDB" id="5850827at2759"/>
<feature type="compositionally biased region" description="Pro residues" evidence="1">
    <location>
        <begin position="433"/>
        <end position="450"/>
    </location>
</feature>
<gene>
    <name evidence="3" type="ORF">CAUJ_LOCUS12914</name>
</gene>
<evidence type="ECO:0000313" key="3">
    <source>
        <dbReference type="EMBL" id="CAD6197003.1"/>
    </source>
</evidence>
<feature type="region of interest" description="Disordered" evidence="1">
    <location>
        <begin position="134"/>
        <end position="155"/>
    </location>
</feature>
<evidence type="ECO:0000256" key="1">
    <source>
        <dbReference type="SAM" id="MobiDB-lite"/>
    </source>
</evidence>
<feature type="region of interest" description="Disordered" evidence="1">
    <location>
        <begin position="433"/>
        <end position="456"/>
    </location>
</feature>
<sequence length="671" mass="72894">MFRDVLLLIALSPGLAEGLSCYICGDTNLGEFGECSTQFQYDCGSYAAKFGPADRIYCRTTRHRAKNNTFTVMKECISEQDHYRTFPEKGYQLDDECDLVDLQEEEVAYCLCRSDLCNKNSVAEQFMSFEEKHPELFGESEDSESKTQQPKGQAPLKLADPSLLASQMANVPPPPVFAAPMLIPPAIVPINDPRNIAANAATEAEVRRSQLPSRGVESDIGAPQPPPSRETVLLNLPQASQAKSSFVGSVATQVSPVVVSRPASPPGVASEKQGAKHCVQCGDSNLHSDSEDCRRQIQVECLHDQSMCFTRQIDLGNGMFAMEKMCVLPEQLVAEFGEKAREQGCGSSNGGRVQYCACTASSCNQISIAQQKQVYSTIEPVAGRRLPELAAPDLPQPMPPAFPTSEGLDQAVLRPDGISDRKVSPAVITAVAEPPPPPFNPPPPVAPPPMAGKSEASPPIVPVNHTVSISLRCAACIEADMTDPTADCRQLFPTECSVAEHFCLTKQTQITNTAFTMEKGCVSGEQLRQLMAEEKFTEGCATTKSGMVNFCVCKEPMCNTASLLQQAQLTGVRDTMQEQRELEEQARKEAERSRAILATTTTTQKSRPPPVFLDADDDAELVAGGGRDIAKDTRTEAEILRDRQREWARSDLGSGASTPSLLLLLAVFFFF</sequence>
<dbReference type="EMBL" id="CAJGYM010000083">
    <property type="protein sequence ID" value="CAD6197003.1"/>
    <property type="molecule type" value="Genomic_DNA"/>
</dbReference>
<keyword evidence="4" id="KW-1185">Reference proteome</keyword>
<accession>A0A8S1HP51</accession>
<evidence type="ECO:0000256" key="2">
    <source>
        <dbReference type="SAM" id="SignalP"/>
    </source>
</evidence>
<dbReference type="PANTHER" id="PTHR34721">
    <property type="entry name" value="PROTEIN CBG09734"/>
    <property type="match status" value="1"/>
</dbReference>
<reference evidence="3" key="1">
    <citation type="submission" date="2020-10" db="EMBL/GenBank/DDBJ databases">
        <authorList>
            <person name="Kikuchi T."/>
        </authorList>
    </citation>
    <scope>NUCLEOTIDE SEQUENCE</scope>
    <source>
        <strain evidence="3">NKZ352</strain>
    </source>
</reference>
<protein>
    <recommendedName>
        <fullName evidence="5">UPAR/Ly6 domain-containing protein</fullName>
    </recommendedName>
</protein>
<dbReference type="PANTHER" id="PTHR34721:SF12">
    <property type="entry name" value="PROTEIN QUIVER"/>
    <property type="match status" value="1"/>
</dbReference>
<feature type="chain" id="PRO_5035919395" description="UPAR/Ly6 domain-containing protein" evidence="2">
    <location>
        <begin position="19"/>
        <end position="671"/>
    </location>
</feature>
<dbReference type="AlphaFoldDB" id="A0A8S1HP51"/>
<dbReference type="Proteomes" id="UP000835052">
    <property type="component" value="Unassembled WGS sequence"/>
</dbReference>
<comment type="caution">
    <text evidence="3">The sequence shown here is derived from an EMBL/GenBank/DDBJ whole genome shotgun (WGS) entry which is preliminary data.</text>
</comment>
<name>A0A8S1HP51_9PELO</name>
<feature type="signal peptide" evidence="2">
    <location>
        <begin position="1"/>
        <end position="18"/>
    </location>
</feature>
<organism evidence="3 4">
    <name type="scientific">Caenorhabditis auriculariae</name>
    <dbReference type="NCBI Taxonomy" id="2777116"/>
    <lineage>
        <taxon>Eukaryota</taxon>
        <taxon>Metazoa</taxon>
        <taxon>Ecdysozoa</taxon>
        <taxon>Nematoda</taxon>
        <taxon>Chromadorea</taxon>
        <taxon>Rhabditida</taxon>
        <taxon>Rhabditina</taxon>
        <taxon>Rhabditomorpha</taxon>
        <taxon>Rhabditoidea</taxon>
        <taxon>Rhabditidae</taxon>
        <taxon>Peloderinae</taxon>
        <taxon>Caenorhabditis</taxon>
    </lineage>
</organism>
<keyword evidence="2" id="KW-0732">Signal</keyword>
<proteinExistence type="predicted"/>
<feature type="region of interest" description="Disordered" evidence="1">
    <location>
        <begin position="202"/>
        <end position="229"/>
    </location>
</feature>
<dbReference type="CDD" id="cd00117">
    <property type="entry name" value="TFP"/>
    <property type="match status" value="2"/>
</dbReference>
<evidence type="ECO:0008006" key="5">
    <source>
        <dbReference type="Google" id="ProtNLM"/>
    </source>
</evidence>